<keyword evidence="2" id="KW-1185">Reference proteome</keyword>
<evidence type="ECO:0000313" key="2">
    <source>
        <dbReference type="Proteomes" id="UP001497527"/>
    </source>
</evidence>
<protein>
    <submittedName>
        <fullName evidence="1">Uncharacterized protein</fullName>
    </submittedName>
</protein>
<dbReference type="EMBL" id="CAXJIO010000006">
    <property type="protein sequence ID" value="CAL2101415.1"/>
    <property type="molecule type" value="Genomic_DNA"/>
</dbReference>
<gene>
    <name evidence="1" type="ORF">T190423A01A_150002</name>
</gene>
<reference evidence="1 2" key="1">
    <citation type="submission" date="2024-05" db="EMBL/GenBank/DDBJ databases">
        <authorList>
            <person name="Duchaud E."/>
        </authorList>
    </citation>
    <scope>NUCLEOTIDE SEQUENCE [LARGE SCALE GENOMIC DNA]</scope>
    <source>
        <strain evidence="1">Ena-SAMPLE-TAB-13-05-2024-13:56:06:370-140308</strain>
    </source>
</reference>
<dbReference type="Proteomes" id="UP001497527">
    <property type="component" value="Unassembled WGS sequence"/>
</dbReference>
<accession>A0ABM9P761</accession>
<name>A0ABM9P761_9FLAO</name>
<comment type="caution">
    <text evidence="1">The sequence shown here is derived from an EMBL/GenBank/DDBJ whole genome shotgun (WGS) entry which is preliminary data.</text>
</comment>
<organism evidence="1 2">
    <name type="scientific">Tenacibaculum polynesiense</name>
    <dbReference type="NCBI Taxonomy" id="3137857"/>
    <lineage>
        <taxon>Bacteria</taxon>
        <taxon>Pseudomonadati</taxon>
        <taxon>Bacteroidota</taxon>
        <taxon>Flavobacteriia</taxon>
        <taxon>Flavobacteriales</taxon>
        <taxon>Flavobacteriaceae</taxon>
        <taxon>Tenacibaculum</taxon>
    </lineage>
</organism>
<evidence type="ECO:0000313" key="1">
    <source>
        <dbReference type="EMBL" id="CAL2101415.1"/>
    </source>
</evidence>
<dbReference type="RefSeq" id="WP_348714268.1">
    <property type="nucleotide sequence ID" value="NZ_CAXJIO010000006.1"/>
</dbReference>
<sequence length="157" mass="18010">MEKTITLVIIFFLYLNVFTGFSQSSVKVTVIEKSSAPNYVKEHLYKIEVENKTANTTSYEISVNNSYCKTKNRSNDISYKLYDTDLKLIDNRINLLAKQTKQFYVKLIKSNISTLNSWNCTRIMVNTANSRLLTNNNNSQSNSVTIKSFIPDPNNDN</sequence>
<proteinExistence type="predicted"/>